<evidence type="ECO:0000313" key="2">
    <source>
        <dbReference type="EMBL" id="QQP56828.1"/>
    </source>
</evidence>
<dbReference type="AlphaFoldDB" id="A0A7T8KJB6"/>
<dbReference type="InterPro" id="IPR049393">
    <property type="entry name" value="eEFSec_III"/>
</dbReference>
<accession>A0A7T8KJB6</accession>
<dbReference type="EMBL" id="CP045890">
    <property type="protein sequence ID" value="QQP56828.1"/>
    <property type="molecule type" value="Genomic_DNA"/>
</dbReference>
<gene>
    <name evidence="2" type="ORF">FKW44_001625</name>
</gene>
<feature type="domain" description="Selenocysteine-specific elongation factor 3rd" evidence="1">
    <location>
        <begin position="2"/>
        <end position="87"/>
    </location>
</feature>
<proteinExistence type="predicted"/>
<reference evidence="3" key="1">
    <citation type="submission" date="2021-01" db="EMBL/GenBank/DDBJ databases">
        <title>Caligus Genome Assembly.</title>
        <authorList>
            <person name="Gallardo-Escarate C."/>
        </authorList>
    </citation>
    <scope>NUCLEOTIDE SEQUENCE [LARGE SCALE GENOMIC DNA]</scope>
</reference>
<dbReference type="Pfam" id="PF21208">
    <property type="entry name" value="euk_SelB_III"/>
    <property type="match status" value="1"/>
</dbReference>
<name>A0A7T8KJB6_CALRO</name>
<protein>
    <recommendedName>
        <fullName evidence="1">Selenocysteine-specific elongation factor 3rd domain-containing protein</fullName>
    </recommendedName>
</protein>
<sequence>MCLGHETLLARVTLFGKREEVFSLENEFIYMEKYASPQKDIEDEDALIPKKQYVLVEFERPVSLVPGSRLLGTKLDTDINANMCRLASM</sequence>
<dbReference type="OrthoDB" id="2067at2759"/>
<evidence type="ECO:0000259" key="1">
    <source>
        <dbReference type="Pfam" id="PF21208"/>
    </source>
</evidence>
<evidence type="ECO:0000313" key="3">
    <source>
        <dbReference type="Proteomes" id="UP000595437"/>
    </source>
</evidence>
<keyword evidence="3" id="KW-1185">Reference proteome</keyword>
<organism evidence="2 3">
    <name type="scientific">Caligus rogercresseyi</name>
    <name type="common">Sea louse</name>
    <dbReference type="NCBI Taxonomy" id="217165"/>
    <lineage>
        <taxon>Eukaryota</taxon>
        <taxon>Metazoa</taxon>
        <taxon>Ecdysozoa</taxon>
        <taxon>Arthropoda</taxon>
        <taxon>Crustacea</taxon>
        <taxon>Multicrustacea</taxon>
        <taxon>Hexanauplia</taxon>
        <taxon>Copepoda</taxon>
        <taxon>Siphonostomatoida</taxon>
        <taxon>Caligidae</taxon>
        <taxon>Caligus</taxon>
    </lineage>
</organism>
<feature type="non-terminal residue" evidence="2">
    <location>
        <position position="89"/>
    </location>
</feature>
<dbReference type="Proteomes" id="UP000595437">
    <property type="component" value="Chromosome 1"/>
</dbReference>
<dbReference type="CDD" id="cd04094">
    <property type="entry name" value="eSelB_III"/>
    <property type="match status" value="1"/>
</dbReference>